<organism evidence="7 8">
    <name type="scientific">Stachybotrys chlorohalonatus (strain IBT 40285)</name>
    <dbReference type="NCBI Taxonomy" id="1283841"/>
    <lineage>
        <taxon>Eukaryota</taxon>
        <taxon>Fungi</taxon>
        <taxon>Dikarya</taxon>
        <taxon>Ascomycota</taxon>
        <taxon>Pezizomycotina</taxon>
        <taxon>Sordariomycetes</taxon>
        <taxon>Hypocreomycetidae</taxon>
        <taxon>Hypocreales</taxon>
        <taxon>Stachybotryaceae</taxon>
        <taxon>Stachybotrys</taxon>
    </lineage>
</organism>
<keyword evidence="4" id="KW-0520">NAD</keyword>
<dbReference type="OrthoDB" id="424302at2759"/>
<evidence type="ECO:0000313" key="7">
    <source>
        <dbReference type="EMBL" id="KFA68956.1"/>
    </source>
</evidence>
<evidence type="ECO:0000313" key="8">
    <source>
        <dbReference type="Proteomes" id="UP000028524"/>
    </source>
</evidence>
<evidence type="ECO:0000256" key="3">
    <source>
        <dbReference type="ARBA" id="ARBA00022833"/>
    </source>
</evidence>
<dbReference type="PANTHER" id="PTHR11085:SF12">
    <property type="entry name" value="NAD-DEPENDENT PROTEIN DEACYLASE SIRTUIN-6"/>
    <property type="match status" value="1"/>
</dbReference>
<dbReference type="Proteomes" id="UP000028524">
    <property type="component" value="Unassembled WGS sequence"/>
</dbReference>
<dbReference type="EMBL" id="KL659658">
    <property type="protein sequence ID" value="KFA68956.1"/>
    <property type="molecule type" value="Genomic_DNA"/>
</dbReference>
<feature type="domain" description="Deacetylase sirtuin-type" evidence="6">
    <location>
        <begin position="25"/>
        <end position="120"/>
    </location>
</feature>
<accession>A0A084QYC1</accession>
<proteinExistence type="predicted"/>
<dbReference type="GO" id="GO:0000122">
    <property type="term" value="P:negative regulation of transcription by RNA polymerase II"/>
    <property type="evidence" value="ECO:0007669"/>
    <property type="project" value="TreeGrafter"/>
</dbReference>
<evidence type="ECO:0000259" key="6">
    <source>
        <dbReference type="PROSITE" id="PS50305"/>
    </source>
</evidence>
<dbReference type="STRING" id="1283841.A0A084QYC1"/>
<protein>
    <recommendedName>
        <fullName evidence="1">protein acetyllysine N-acetyltransferase</fullName>
        <ecNumber evidence="1">2.3.1.286</ecNumber>
    </recommendedName>
</protein>
<gene>
    <name evidence="7" type="ORF">S40285_07017</name>
</gene>
<dbReference type="GO" id="GO:0017136">
    <property type="term" value="F:histone deacetylase activity, NAD-dependent"/>
    <property type="evidence" value="ECO:0007669"/>
    <property type="project" value="TreeGrafter"/>
</dbReference>
<dbReference type="AlphaFoldDB" id="A0A084QYC1"/>
<dbReference type="GO" id="GO:0003714">
    <property type="term" value="F:transcription corepressor activity"/>
    <property type="evidence" value="ECO:0007669"/>
    <property type="project" value="TreeGrafter"/>
</dbReference>
<dbReference type="InterPro" id="IPR026590">
    <property type="entry name" value="Ssirtuin_cat_dom"/>
</dbReference>
<dbReference type="HOGENOM" id="CLU_2055392_0_0_1"/>
<dbReference type="GO" id="GO:0005634">
    <property type="term" value="C:nucleus"/>
    <property type="evidence" value="ECO:0007669"/>
    <property type="project" value="TreeGrafter"/>
</dbReference>
<dbReference type="SUPFAM" id="SSF52467">
    <property type="entry name" value="DHS-like NAD/FAD-binding domain"/>
    <property type="match status" value="1"/>
</dbReference>
<dbReference type="Gene3D" id="3.40.50.1220">
    <property type="entry name" value="TPP-binding domain"/>
    <property type="match status" value="1"/>
</dbReference>
<feature type="non-terminal residue" evidence="7">
    <location>
        <position position="1"/>
    </location>
</feature>
<name>A0A084QYC1_STAC4</name>
<dbReference type="InParanoid" id="A0A084QYC1"/>
<keyword evidence="2" id="KW-0479">Metal-binding</keyword>
<evidence type="ECO:0000256" key="5">
    <source>
        <dbReference type="PROSITE-ProRule" id="PRU00236"/>
    </source>
</evidence>
<evidence type="ECO:0000256" key="2">
    <source>
        <dbReference type="ARBA" id="ARBA00022723"/>
    </source>
</evidence>
<dbReference type="PANTHER" id="PTHR11085">
    <property type="entry name" value="NAD-DEPENDENT PROTEIN DEACYLASE SIRTUIN-5, MITOCHONDRIAL-RELATED"/>
    <property type="match status" value="1"/>
</dbReference>
<keyword evidence="8" id="KW-1185">Reference proteome</keyword>
<comment type="caution">
    <text evidence="5">Lacks conserved residue(s) required for the propagation of feature annotation.</text>
</comment>
<evidence type="ECO:0000256" key="4">
    <source>
        <dbReference type="ARBA" id="ARBA00023027"/>
    </source>
</evidence>
<dbReference type="InterPro" id="IPR029035">
    <property type="entry name" value="DHS-like_NAD/FAD-binding_dom"/>
</dbReference>
<dbReference type="GO" id="GO:0046872">
    <property type="term" value="F:metal ion binding"/>
    <property type="evidence" value="ECO:0007669"/>
    <property type="project" value="UniProtKB-KW"/>
</dbReference>
<sequence>GGYLFRLKIAWTASAAADQEFRQALPTVEQSAEALANQIKRSKYFIAFTGARISTPAGLLQRPSAYRAIPPASHMALVKVQNRGFLKYLVSQNCDGLHRRSGVSLVSLGLVLHPLNYAKA</sequence>
<dbReference type="PROSITE" id="PS50305">
    <property type="entry name" value="SIRTUIN"/>
    <property type="match status" value="1"/>
</dbReference>
<dbReference type="EC" id="2.3.1.286" evidence="1"/>
<keyword evidence="3" id="KW-0862">Zinc</keyword>
<dbReference type="GO" id="GO:0070403">
    <property type="term" value="F:NAD+ binding"/>
    <property type="evidence" value="ECO:0007669"/>
    <property type="project" value="TreeGrafter"/>
</dbReference>
<dbReference type="InterPro" id="IPR050134">
    <property type="entry name" value="NAD-dep_sirtuin_deacylases"/>
</dbReference>
<reference evidence="7 8" key="1">
    <citation type="journal article" date="2014" name="BMC Genomics">
        <title>Comparative genome sequencing reveals chemotype-specific gene clusters in the toxigenic black mold Stachybotrys.</title>
        <authorList>
            <person name="Semeiks J."/>
            <person name="Borek D."/>
            <person name="Otwinowski Z."/>
            <person name="Grishin N.V."/>
        </authorList>
    </citation>
    <scope>NUCLEOTIDE SEQUENCE [LARGE SCALE GENOMIC DNA]</scope>
    <source>
        <strain evidence="7 8">IBT 40285</strain>
    </source>
</reference>
<evidence type="ECO:0000256" key="1">
    <source>
        <dbReference type="ARBA" id="ARBA00012928"/>
    </source>
</evidence>